<dbReference type="Proteomes" id="UP000598350">
    <property type="component" value="Unassembled WGS sequence"/>
</dbReference>
<evidence type="ECO:0000259" key="1">
    <source>
        <dbReference type="Pfam" id="PF10091"/>
    </source>
</evidence>
<sequence>MKKVLGHLFYILLLSSCSSNDGTGPIGVSELPEDSKEEPIDETPLIADEDLLDLTQEETFKYFWDFAETNSGAARERYHPSNPSNDPLTVTTGGTGFGLMAILVGVERGFITKDQAVVRLGKILGFLESADRFHGAWPHWLDGSSGQVKPFSALDDGGDLVETAFLAQGLICIKEYFKNGSIDEKALADKADELWKGVEWDWYTQNKNALYWHWSPNHNFEINFELKGYNEVLIAYIMAAASPDYSITKEVYTNGWASNGNFTSAETKYNLPLLVDHAGNSPYGGPLFWAHYSYLGLNPKSLSDAYVDYWDVSVNHSKINYLYCEENPKNYTDYGEDCWGLTASYTRNNDGSLGYNAHSPSNDTGVISPTAAISSMPYTPEESMRALHYFYKNKDKLLGPAGFYDAFSPQNNFWVAEAYLAIDQGPQIIMIENYRSGLLWNLFMQNEEVQNGLTKLGFSFL</sequence>
<gene>
    <name evidence="2" type="ORF">HPE63_10675</name>
</gene>
<comment type="caution">
    <text evidence="2">The sequence shown here is derived from an EMBL/GenBank/DDBJ whole genome shotgun (WGS) entry which is preliminary data.</text>
</comment>
<feature type="domain" description="Glycoamylase-like" evidence="1">
    <location>
        <begin position="223"/>
        <end position="446"/>
    </location>
</feature>
<name>A0ABR7VBW0_9FLAO</name>
<reference evidence="2 3" key="1">
    <citation type="submission" date="2020-05" db="EMBL/GenBank/DDBJ databases">
        <title>The draft genome sequence of Maribacter arenosus CAU 1321.</title>
        <authorList>
            <person name="Mu L."/>
        </authorList>
    </citation>
    <scope>NUCLEOTIDE SEQUENCE [LARGE SCALE GENOMIC DNA]</scope>
    <source>
        <strain evidence="2 3">CAU 1321</strain>
    </source>
</reference>
<accession>A0ABR7VBW0</accession>
<evidence type="ECO:0000313" key="3">
    <source>
        <dbReference type="Proteomes" id="UP000598350"/>
    </source>
</evidence>
<dbReference type="EMBL" id="JABTCG010000003">
    <property type="protein sequence ID" value="MBD0851134.1"/>
    <property type="molecule type" value="Genomic_DNA"/>
</dbReference>
<dbReference type="PROSITE" id="PS51257">
    <property type="entry name" value="PROKAR_LIPOPROTEIN"/>
    <property type="match status" value="1"/>
</dbReference>
<evidence type="ECO:0000313" key="2">
    <source>
        <dbReference type="EMBL" id="MBD0851134.1"/>
    </source>
</evidence>
<organism evidence="2 3">
    <name type="scientific">Maribacter arenosus</name>
    <dbReference type="NCBI Taxonomy" id="1854708"/>
    <lineage>
        <taxon>Bacteria</taxon>
        <taxon>Pseudomonadati</taxon>
        <taxon>Bacteroidota</taxon>
        <taxon>Flavobacteriia</taxon>
        <taxon>Flavobacteriales</taxon>
        <taxon>Flavobacteriaceae</taxon>
        <taxon>Maribacter</taxon>
    </lineage>
</organism>
<dbReference type="PIRSF" id="PIRSF028431">
    <property type="entry name" value="UCP028431"/>
    <property type="match status" value="1"/>
</dbReference>
<protein>
    <submittedName>
        <fullName evidence="2">Beta-glucosidase</fullName>
    </submittedName>
</protein>
<proteinExistence type="predicted"/>
<dbReference type="InterPro" id="IPR016883">
    <property type="entry name" value="UCP028431"/>
</dbReference>
<dbReference type="Gene3D" id="1.50.10.140">
    <property type="match status" value="1"/>
</dbReference>
<dbReference type="InterPro" id="IPR019282">
    <property type="entry name" value="Glycoamylase-like_cons_dom"/>
</dbReference>
<keyword evidence="3" id="KW-1185">Reference proteome</keyword>
<dbReference type="RefSeq" id="WP_188314251.1">
    <property type="nucleotide sequence ID" value="NZ_JABTCG010000003.1"/>
</dbReference>
<dbReference type="Pfam" id="PF10091">
    <property type="entry name" value="Glycoamylase"/>
    <property type="match status" value="1"/>
</dbReference>